<protein>
    <submittedName>
        <fullName evidence="8">Methicillin resistance protein</fullName>
    </submittedName>
</protein>
<evidence type="ECO:0000256" key="1">
    <source>
        <dbReference type="ARBA" id="ARBA00009943"/>
    </source>
</evidence>
<feature type="domain" description="BioF2-like acetyltransferase" evidence="7">
    <location>
        <begin position="164"/>
        <end position="292"/>
    </location>
</feature>
<dbReference type="PANTHER" id="PTHR36174:SF1">
    <property type="entry name" value="LIPID II:GLYCINE GLYCYLTRANSFERASE"/>
    <property type="match status" value="1"/>
</dbReference>
<evidence type="ECO:0000259" key="7">
    <source>
        <dbReference type="Pfam" id="PF13480"/>
    </source>
</evidence>
<dbReference type="Pfam" id="PF13480">
    <property type="entry name" value="Acetyltransf_6"/>
    <property type="match status" value="1"/>
</dbReference>
<dbReference type="InterPro" id="IPR050644">
    <property type="entry name" value="PG_Glycine_Bridge_Synth"/>
</dbReference>
<dbReference type="Gene3D" id="3.40.630.30">
    <property type="match status" value="2"/>
</dbReference>
<evidence type="ECO:0000313" key="8">
    <source>
        <dbReference type="EMBL" id="EME35730.1"/>
    </source>
</evidence>
<organism evidence="8 9">
    <name type="scientific">Kocuria palustris PEL</name>
    <dbReference type="NCBI Taxonomy" id="1236550"/>
    <lineage>
        <taxon>Bacteria</taxon>
        <taxon>Bacillati</taxon>
        <taxon>Actinomycetota</taxon>
        <taxon>Actinomycetes</taxon>
        <taxon>Micrococcales</taxon>
        <taxon>Micrococcaceae</taxon>
        <taxon>Kocuria</taxon>
    </lineage>
</organism>
<keyword evidence="5" id="KW-0012">Acyltransferase</keyword>
<evidence type="ECO:0000256" key="2">
    <source>
        <dbReference type="ARBA" id="ARBA00022679"/>
    </source>
</evidence>
<dbReference type="InterPro" id="IPR038740">
    <property type="entry name" value="BioF2-like_GNAT_dom"/>
</dbReference>
<dbReference type="InterPro" id="IPR016181">
    <property type="entry name" value="Acyl_CoA_acyltransferase"/>
</dbReference>
<dbReference type="GO" id="GO:0009252">
    <property type="term" value="P:peptidoglycan biosynthetic process"/>
    <property type="evidence" value="ECO:0007669"/>
    <property type="project" value="UniProtKB-KW"/>
</dbReference>
<dbReference type="InterPro" id="IPR003447">
    <property type="entry name" value="FEMABX"/>
</dbReference>
<keyword evidence="9" id="KW-1185">Reference proteome</keyword>
<evidence type="ECO:0000256" key="5">
    <source>
        <dbReference type="ARBA" id="ARBA00023315"/>
    </source>
</evidence>
<reference evidence="8 9" key="1">
    <citation type="journal article" date="2014" name="Genome Announc.">
        <title>Draft Genome Sequence of Kocuria palustris PEL.</title>
        <authorList>
            <person name="Sharma G."/>
            <person name="Khatri I."/>
            <person name="Subramanian S."/>
        </authorList>
    </citation>
    <scope>NUCLEOTIDE SEQUENCE [LARGE SCALE GENOMIC DNA]</scope>
    <source>
        <strain evidence="8 9">PEL</strain>
    </source>
</reference>
<keyword evidence="2" id="KW-0808">Transferase</keyword>
<dbReference type="Proteomes" id="UP000009877">
    <property type="component" value="Unassembled WGS sequence"/>
</dbReference>
<dbReference type="AlphaFoldDB" id="M2YB69"/>
<dbReference type="EMBL" id="ANHZ02000023">
    <property type="protein sequence ID" value="EME35730.1"/>
    <property type="molecule type" value="Genomic_DNA"/>
</dbReference>
<dbReference type="PANTHER" id="PTHR36174">
    <property type="entry name" value="LIPID II:GLYCINE GLYCYLTRANSFERASE"/>
    <property type="match status" value="1"/>
</dbReference>
<dbReference type="RefSeq" id="WP_006215589.1">
    <property type="nucleotide sequence ID" value="NZ_ANHZ02000023.1"/>
</dbReference>
<keyword evidence="6" id="KW-0961">Cell wall biogenesis/degradation</keyword>
<dbReference type="GO" id="GO:0016755">
    <property type="term" value="F:aminoacyltransferase activity"/>
    <property type="evidence" value="ECO:0007669"/>
    <property type="project" value="InterPro"/>
</dbReference>
<gene>
    <name evidence="8" type="ORF">C884_01363</name>
</gene>
<evidence type="ECO:0000256" key="6">
    <source>
        <dbReference type="ARBA" id="ARBA00023316"/>
    </source>
</evidence>
<comment type="caution">
    <text evidence="8">The sequence shown here is derived from an EMBL/GenBank/DDBJ whole genome shotgun (WGS) entry which is preliminary data.</text>
</comment>
<evidence type="ECO:0000256" key="3">
    <source>
        <dbReference type="ARBA" id="ARBA00022960"/>
    </source>
</evidence>
<dbReference type="PROSITE" id="PS51191">
    <property type="entry name" value="FEMABX"/>
    <property type="match status" value="1"/>
</dbReference>
<dbReference type="STRING" id="71999.KPaMU14_02295"/>
<name>M2YB69_9MICC</name>
<proteinExistence type="inferred from homology"/>
<evidence type="ECO:0000313" key="9">
    <source>
        <dbReference type="Proteomes" id="UP000009877"/>
    </source>
</evidence>
<sequence length="360" mass="41104">MRAFTARFATTQEIDAWDEHVQSNPRGGDLLQASSYADVKKDHGWRPVHLVHEPRDGSQPVFTLVLEKVVPGLGSLWYMAKGPSVEAGEDLVGFAEATEELIRRKRLGVFMVKMEPVLLDDPELTSTLEDAGLVHSFPIQSNDSTALLDTDRSEDEVFKALHSRGRNAVRRAIREEARVERVPVTEENMQAMFGLMQTIGQGHASVMLRPYEYYQRFWTNFDQAGQGRLYFAYEDGEPSVGAFVVAFGRHGFYKDGGSKPRRKQYGDSHLVQWTALTDLMKDHGIIDYDFVGTPPKDRVKDKEHPFHGLGLFKTSFTKTVIDYTGVWDQQISPCRARLWNTVIEKVMRRLWVRSRNEAFY</sequence>
<dbReference type="SUPFAM" id="SSF55729">
    <property type="entry name" value="Acyl-CoA N-acyltransferases (Nat)"/>
    <property type="match status" value="2"/>
</dbReference>
<keyword evidence="3" id="KW-0133">Cell shape</keyword>
<dbReference type="GO" id="GO:0071555">
    <property type="term" value="P:cell wall organization"/>
    <property type="evidence" value="ECO:0007669"/>
    <property type="project" value="UniProtKB-KW"/>
</dbReference>
<keyword evidence="4" id="KW-0573">Peptidoglycan synthesis</keyword>
<accession>M2YB69</accession>
<comment type="similarity">
    <text evidence="1">Belongs to the FemABX family.</text>
</comment>
<evidence type="ECO:0000256" key="4">
    <source>
        <dbReference type="ARBA" id="ARBA00022984"/>
    </source>
</evidence>
<dbReference type="GO" id="GO:0008360">
    <property type="term" value="P:regulation of cell shape"/>
    <property type="evidence" value="ECO:0007669"/>
    <property type="project" value="UniProtKB-KW"/>
</dbReference>